<keyword evidence="3" id="KW-0812">Transmembrane</keyword>
<proteinExistence type="inferred from homology"/>
<dbReference type="SUPFAM" id="SSF51161">
    <property type="entry name" value="Trimeric LpxA-like enzymes"/>
    <property type="match status" value="1"/>
</dbReference>
<evidence type="ECO:0000313" key="5">
    <source>
        <dbReference type="Proteomes" id="UP000813018"/>
    </source>
</evidence>
<gene>
    <name evidence="4" type="ORF">K0O23_08980</name>
</gene>
<protein>
    <submittedName>
        <fullName evidence="4">WcaF family extracellular polysaccharide biosynthesis acetyltransferase</fullName>
    </submittedName>
</protein>
<sequence length="198" mass="22248">MPGQKYVDVKELGKVELSSYNNDWYDTKASSLKRFFWYFISVIFFINPLNPISFIKVILLRLFGAKVGKNVIIKPSVNIKYPWFLEIGDHVWIGEGVWVDNLTLVKIRDNVIISQGAMLLTGSHDYTKSSFNLDVGEILIEDGAWIGAKSIVCPNVTCFSHSVLAVGSIATTNLEAYTIYQGNPARAKRKRNINGEVI</sequence>
<evidence type="ECO:0000256" key="1">
    <source>
        <dbReference type="ARBA" id="ARBA00007274"/>
    </source>
</evidence>
<keyword evidence="3" id="KW-0472">Membrane</keyword>
<feature type="transmembrane region" description="Helical" evidence="3">
    <location>
        <begin position="35"/>
        <end position="59"/>
    </location>
</feature>
<reference evidence="4 5" key="1">
    <citation type="journal article" date="2016" name="Int. J. Syst. Evol. Microbiol.">
        <title>Pontibacter aydingkolensis sp. nov., isolated from soil of a salt lake.</title>
        <authorList>
            <person name="Osman G."/>
            <person name="Zhang T."/>
            <person name="Lou K."/>
            <person name="Gao Y."/>
            <person name="Chang W."/>
            <person name="Lin Q."/>
            <person name="Yang H.M."/>
            <person name="Huo X.D."/>
            <person name="Wang N."/>
        </authorList>
    </citation>
    <scope>NUCLEOTIDE SEQUENCE [LARGE SCALE GENOMIC DNA]</scope>
    <source>
        <strain evidence="4 5">KACC 19255</strain>
    </source>
</reference>
<evidence type="ECO:0000256" key="3">
    <source>
        <dbReference type="SAM" id="Phobius"/>
    </source>
</evidence>
<dbReference type="Gene3D" id="2.160.10.10">
    <property type="entry name" value="Hexapeptide repeat proteins"/>
    <property type="match status" value="1"/>
</dbReference>
<dbReference type="NCBIfam" id="NF007797">
    <property type="entry name" value="PRK10502.1"/>
    <property type="match status" value="1"/>
</dbReference>
<keyword evidence="5" id="KW-1185">Reference proteome</keyword>
<dbReference type="CDD" id="cd05825">
    <property type="entry name" value="LbH_wcaF_like"/>
    <property type="match status" value="1"/>
</dbReference>
<dbReference type="PANTHER" id="PTHR23416:SF23">
    <property type="entry name" value="ACETYLTRANSFERASE C18B11.09C-RELATED"/>
    <property type="match status" value="1"/>
</dbReference>
<name>A0ABS7CTL4_9BACT</name>
<keyword evidence="3" id="KW-1133">Transmembrane helix</keyword>
<organism evidence="4 5">
    <name type="scientific">Pontibacter aydingkolensis</name>
    <dbReference type="NCBI Taxonomy" id="1911536"/>
    <lineage>
        <taxon>Bacteria</taxon>
        <taxon>Pseudomonadati</taxon>
        <taxon>Bacteroidota</taxon>
        <taxon>Cytophagia</taxon>
        <taxon>Cytophagales</taxon>
        <taxon>Hymenobacteraceae</taxon>
        <taxon>Pontibacter</taxon>
    </lineage>
</organism>
<comment type="similarity">
    <text evidence="1">Belongs to the transferase hexapeptide repeat family.</text>
</comment>
<keyword evidence="2" id="KW-0808">Transferase</keyword>
<evidence type="ECO:0000313" key="4">
    <source>
        <dbReference type="EMBL" id="MBW7467200.1"/>
    </source>
</evidence>
<dbReference type="InterPro" id="IPR011004">
    <property type="entry name" value="Trimer_LpxA-like_sf"/>
</dbReference>
<comment type="caution">
    <text evidence="4">The sequence shown here is derived from an EMBL/GenBank/DDBJ whole genome shotgun (WGS) entry which is preliminary data.</text>
</comment>
<accession>A0ABS7CTL4</accession>
<dbReference type="EMBL" id="JAHYXK010000006">
    <property type="protein sequence ID" value="MBW7467200.1"/>
    <property type="molecule type" value="Genomic_DNA"/>
</dbReference>
<dbReference type="RefSeq" id="WP_219877088.1">
    <property type="nucleotide sequence ID" value="NZ_JAHYXK010000006.1"/>
</dbReference>
<dbReference type="InterPro" id="IPR051159">
    <property type="entry name" value="Hexapeptide_acetyltransf"/>
</dbReference>
<dbReference type="PANTHER" id="PTHR23416">
    <property type="entry name" value="SIALIC ACID SYNTHASE-RELATED"/>
    <property type="match status" value="1"/>
</dbReference>
<evidence type="ECO:0000256" key="2">
    <source>
        <dbReference type="ARBA" id="ARBA00022679"/>
    </source>
</evidence>
<dbReference type="Proteomes" id="UP000813018">
    <property type="component" value="Unassembled WGS sequence"/>
</dbReference>